<evidence type="ECO:0000256" key="8">
    <source>
        <dbReference type="ARBA" id="ARBA00025802"/>
    </source>
</evidence>
<gene>
    <name evidence="13" type="primary">nspC</name>
    <name evidence="13" type="ORF">GCM10010961_25530</name>
</gene>
<dbReference type="Gene3D" id="3.20.20.10">
    <property type="entry name" value="Alanine racemase"/>
    <property type="match status" value="1"/>
</dbReference>
<dbReference type="GO" id="GO:0008836">
    <property type="term" value="F:diaminopimelate decarboxylase activity"/>
    <property type="evidence" value="ECO:0007669"/>
    <property type="project" value="TreeGrafter"/>
</dbReference>
<dbReference type="InterPro" id="IPR029066">
    <property type="entry name" value="PLP-binding_barrel"/>
</dbReference>
<accession>A0A8J3H9C5</accession>
<feature type="binding site" evidence="11">
    <location>
        <position position="232"/>
    </location>
    <ligand>
        <name>substrate</name>
    </ligand>
</feature>
<feature type="domain" description="Orn/DAP/Arg decarboxylase 2 C-terminal" evidence="12">
    <location>
        <begin position="237"/>
        <end position="319"/>
    </location>
</feature>
<evidence type="ECO:0000256" key="3">
    <source>
        <dbReference type="ARBA" id="ARBA00013633"/>
    </source>
</evidence>
<evidence type="ECO:0000256" key="1">
    <source>
        <dbReference type="ARBA" id="ARBA00001933"/>
    </source>
</evidence>
<dbReference type="Pfam" id="PF00278">
    <property type="entry name" value="Orn_DAP_Arg_deC"/>
    <property type="match status" value="1"/>
</dbReference>
<keyword evidence="4" id="KW-0210">Decarboxylase</keyword>
<keyword evidence="7" id="KW-0456">Lyase</keyword>
<evidence type="ECO:0000256" key="7">
    <source>
        <dbReference type="ARBA" id="ARBA00023239"/>
    </source>
</evidence>
<evidence type="ECO:0000256" key="5">
    <source>
        <dbReference type="ARBA" id="ARBA00022898"/>
    </source>
</evidence>
<comment type="similarity">
    <text evidence="8">Belongs to the Orn/Lys/Arg decarboxylase class-II family. NspC subfamily.</text>
</comment>
<evidence type="ECO:0000256" key="4">
    <source>
        <dbReference type="ARBA" id="ARBA00022793"/>
    </source>
</evidence>
<dbReference type="InterPro" id="IPR005730">
    <property type="entry name" value="Nsp_de-COase"/>
</dbReference>
<keyword evidence="14" id="KW-1185">Reference proteome</keyword>
<dbReference type="PANTHER" id="PTHR43727:SF1">
    <property type="entry name" value="CARBOXYNORSPERMIDINE_CARBOXYSPERMIDINE DECARBOXYLASE"/>
    <property type="match status" value="1"/>
</dbReference>
<dbReference type="SUPFAM" id="SSF51419">
    <property type="entry name" value="PLP-binding barrel"/>
    <property type="match status" value="1"/>
</dbReference>
<comment type="catalytic activity">
    <reaction evidence="10">
        <text>carboxynorspermidine + H(+) = norspermidine + CO2</text>
        <dbReference type="Rhea" id="RHEA:34099"/>
        <dbReference type="ChEBI" id="CHEBI:15378"/>
        <dbReference type="ChEBI" id="CHEBI:16526"/>
        <dbReference type="ChEBI" id="CHEBI:57920"/>
        <dbReference type="ChEBI" id="CHEBI:65070"/>
        <dbReference type="EC" id="4.1.1.96"/>
    </reaction>
</comment>
<dbReference type="Gene3D" id="2.40.37.10">
    <property type="entry name" value="Lyase, Ornithine Decarboxylase, Chain A, domain 1"/>
    <property type="match status" value="1"/>
</dbReference>
<dbReference type="SUPFAM" id="SSF50621">
    <property type="entry name" value="Alanine racemase C-terminal domain-like"/>
    <property type="match status" value="1"/>
</dbReference>
<dbReference type="EC" id="4.1.1.96" evidence="2"/>
<dbReference type="EMBL" id="BNAP01000010">
    <property type="protein sequence ID" value="GHG93172.1"/>
    <property type="molecule type" value="Genomic_DNA"/>
</dbReference>
<reference evidence="13" key="1">
    <citation type="journal article" date="2014" name="Int. J. Syst. Evol. Microbiol.">
        <title>Complete genome sequence of Corynebacterium casei LMG S-19264T (=DSM 44701T), isolated from a smear-ripened cheese.</title>
        <authorList>
            <consortium name="US DOE Joint Genome Institute (JGI-PGF)"/>
            <person name="Walter F."/>
            <person name="Albersmeier A."/>
            <person name="Kalinowski J."/>
            <person name="Ruckert C."/>
        </authorList>
    </citation>
    <scope>NUCLEOTIDE SEQUENCE</scope>
    <source>
        <strain evidence="13">CGMCC 1.7081</strain>
    </source>
</reference>
<evidence type="ECO:0000256" key="10">
    <source>
        <dbReference type="ARBA" id="ARBA00047389"/>
    </source>
</evidence>
<evidence type="ECO:0000259" key="12">
    <source>
        <dbReference type="Pfam" id="PF00278"/>
    </source>
</evidence>
<proteinExistence type="inferred from homology"/>
<evidence type="ECO:0000256" key="9">
    <source>
        <dbReference type="ARBA" id="ARBA00047351"/>
    </source>
</evidence>
<dbReference type="GO" id="GO:0009089">
    <property type="term" value="P:lysine biosynthetic process via diaminopimelate"/>
    <property type="evidence" value="ECO:0007669"/>
    <property type="project" value="TreeGrafter"/>
</dbReference>
<dbReference type="PANTHER" id="PTHR43727">
    <property type="entry name" value="DIAMINOPIMELATE DECARBOXYLASE"/>
    <property type="match status" value="1"/>
</dbReference>
<dbReference type="GO" id="GO:0008295">
    <property type="term" value="P:spermidine biosynthetic process"/>
    <property type="evidence" value="ECO:0007669"/>
    <property type="project" value="UniProtKB-KW"/>
</dbReference>
<comment type="catalytic activity">
    <reaction evidence="9">
        <text>carboxyspermidine + H(+) = spermidine + CO2</text>
        <dbReference type="Rhea" id="RHEA:34095"/>
        <dbReference type="ChEBI" id="CHEBI:15378"/>
        <dbReference type="ChEBI" id="CHEBI:16526"/>
        <dbReference type="ChEBI" id="CHEBI:57834"/>
        <dbReference type="ChEBI" id="CHEBI:65072"/>
        <dbReference type="EC" id="4.1.1.96"/>
    </reaction>
</comment>
<protein>
    <recommendedName>
        <fullName evidence="3">Carboxynorspermidine/carboxyspermidine decarboxylase</fullName>
        <ecNumber evidence="2">4.1.1.96</ecNumber>
    </recommendedName>
</protein>
<dbReference type="InterPro" id="IPR022643">
    <property type="entry name" value="De-COase2_C"/>
</dbReference>
<organism evidence="13 14">
    <name type="scientific">Pseudodonghicola xiamenensis</name>
    <dbReference type="NCBI Taxonomy" id="337702"/>
    <lineage>
        <taxon>Bacteria</taxon>
        <taxon>Pseudomonadati</taxon>
        <taxon>Pseudomonadota</taxon>
        <taxon>Alphaproteobacteria</taxon>
        <taxon>Rhodobacterales</taxon>
        <taxon>Paracoccaceae</taxon>
        <taxon>Pseudodonghicola</taxon>
    </lineage>
</organism>
<dbReference type="GO" id="GO:0045312">
    <property type="term" value="P:nor-spermidine biosynthetic process"/>
    <property type="evidence" value="ECO:0007669"/>
    <property type="project" value="InterPro"/>
</dbReference>
<comment type="cofactor">
    <cofactor evidence="1">
        <name>pyridoxal 5'-phosphate</name>
        <dbReference type="ChEBI" id="CHEBI:597326"/>
    </cofactor>
</comment>
<evidence type="ECO:0000256" key="11">
    <source>
        <dbReference type="PIRSR" id="PIRSR038941-1"/>
    </source>
</evidence>
<evidence type="ECO:0000313" key="13">
    <source>
        <dbReference type="EMBL" id="GHG93172.1"/>
    </source>
</evidence>
<dbReference type="InterPro" id="IPR009006">
    <property type="entry name" value="Ala_racemase/Decarboxylase_C"/>
</dbReference>
<reference evidence="13" key="2">
    <citation type="submission" date="2020-09" db="EMBL/GenBank/DDBJ databases">
        <authorList>
            <person name="Sun Q."/>
            <person name="Zhou Y."/>
        </authorList>
    </citation>
    <scope>NUCLEOTIDE SEQUENCE</scope>
    <source>
        <strain evidence="13">CGMCC 1.7081</strain>
    </source>
</reference>
<dbReference type="RefSeq" id="WP_028094476.1">
    <property type="nucleotide sequence ID" value="NZ_BNAP01000010.1"/>
</dbReference>
<comment type="caution">
    <text evidence="13">The sequence shown here is derived from an EMBL/GenBank/DDBJ whole genome shotgun (WGS) entry which is preliminary data.</text>
</comment>
<evidence type="ECO:0000256" key="6">
    <source>
        <dbReference type="ARBA" id="ARBA00023066"/>
    </source>
</evidence>
<name>A0A8J3H9C5_9RHOB</name>
<sequence>MQTPYYLIDKARLLPNMEKIAWLREHSGAKALLALKCFATWSVFDLMSEYMDGTTSSSLYEVKLGREKFPGETHAYSVAWADHEIDEVLENSDKVIFNTVGQLTRFEEVSRGHIRGLRVNPGVSTSGFDLADPARPFSRLGEHDPKDIEPVLDQITGFMFHNNCENADFDRFDAMLGSIEQRFGHLIRRMDWISLGGGIHFTGEGYPLDKLSDRLKRFADQNQVQVYLEPGEAAITKSTTLEVTVLDTLYNGKNLAIVDSSIEAHMLDLLIYRESAKMDESGDQDWMVCGKSCLAGDIFGEFRFPEALKAGDRLSIQDAAGYTMVKKNWFNGVKMPAIAIRELDGSTRLVRDFTYEDFTAALS</sequence>
<dbReference type="CDD" id="cd06829">
    <property type="entry name" value="PLPDE_III_CANSDC"/>
    <property type="match status" value="1"/>
</dbReference>
<evidence type="ECO:0000313" key="14">
    <source>
        <dbReference type="Proteomes" id="UP000611500"/>
    </source>
</evidence>
<feature type="binding site" evidence="11">
    <location>
        <position position="268"/>
    </location>
    <ligand>
        <name>substrate</name>
    </ligand>
</feature>
<dbReference type="Proteomes" id="UP000611500">
    <property type="component" value="Unassembled WGS sequence"/>
</dbReference>
<dbReference type="AlphaFoldDB" id="A0A8J3H9C5"/>
<evidence type="ECO:0000256" key="2">
    <source>
        <dbReference type="ARBA" id="ARBA00012259"/>
    </source>
</evidence>
<keyword evidence="5" id="KW-0663">Pyridoxal phosphate</keyword>
<keyword evidence="6" id="KW-0745">Spermidine biosynthesis</keyword>
<dbReference type="PIRSF" id="PIRSF038941">
    <property type="entry name" value="NspC"/>
    <property type="match status" value="1"/>
</dbReference>